<evidence type="ECO:0000313" key="1">
    <source>
        <dbReference type="EMBL" id="KAI9898678.1"/>
    </source>
</evidence>
<evidence type="ECO:0000313" key="2">
    <source>
        <dbReference type="Proteomes" id="UP001163324"/>
    </source>
</evidence>
<proteinExistence type="predicted"/>
<gene>
    <name evidence="1" type="ORF">N3K66_007038</name>
</gene>
<dbReference type="Proteomes" id="UP001163324">
    <property type="component" value="Chromosome 6"/>
</dbReference>
<sequence length="1063" mass="119167">MSPDAAALTTSSSIQPSPETMRGRDEGCSCPTNFQLPESIIAAPVSGQNLRDSSNTIPEVSASTPSSTNSGFQLMRRLSSRASKLNPRRRQSSTASKNRDTSVGPCFVRRRSDSNTTAPDYPTLHSDSDTDFDAVEDLLSLKVGLDNCIKGSASNSVAGSMLDTSTTMDAPIFPKRLRNGTWVRKISNKGRSKRVCLFYDQEASRLTWDKKKPNKFIHVDDVAAIRREADVQQYGLNYSVSDRKTLFSVLYTSTKKPNQRIVHFMSDDISTYNAWISFLEAILKHRQELMMSLMKFNYSAIAQLWQSEIQKRVGEQRRAPASEEVDQLDLAGVKRICQKLHVYHSEMTLEANFCLSDLRECGYLNYNEFIEFVRRLNQRPEVDQIFTKAVKQVDAGMTLEEFIEFNRVTQGEDVTSDPQRWEQKFHYFIGLAKENVMEQTDAERTPSAVMSAAAFAGFLTSKQNGPLKEEPAEYTFDRPLNEYFISSSHNTYLLGRQVAGQSSIEGYTSALLQGCRCVEVDCWDGSDGQPTVVHGRTLTSSISFREVIIIIDKYAFVKSSYPLWISLEVHCNDAQQEIMANTIKEIFGEKVLLAPLEGYHDTFPPLEKLKSRIIIKVKRPRVKEASASTPFAGRRRGNSLTSLSKAANAENPAFKPSQSVPQSPLLTPSLSNKRLGIKNRVNVINEADVRPEPPSGPGSDNESGSDTAATDRSTNNIIKSLGELGVYCAGNKFSGFDVPEAKTFNHIFSFMESSFAKHSRTKDQKRALDLHNMKHLMRVYPDGHRISSSNFDPLVYWRRGVQMAALNWQTYDLGMQINHAMFEGGTDSSGYVLKPTALRDIQVLPYNEDIASGKKERHVVSFSINVMSAQQLMKPADWPAGKDMNPYIEVEIIDGRLPPGKQKEHDLEPVNDADSPLKGCTEIIRQNGWMPRYNKGQFHFKVTTKHPELLFVKWTVKLSPNGESFNNKGHGIASYMAKLVNLRQGFHTLPLVNGDGAQYLFSTLFCHFKLDSIEKHLIDGPRRAAESNTKLKGLNKVLTRMNTSPRGTFDKSTSEKTSFESSA</sequence>
<comment type="caution">
    <text evidence="1">The sequence shown here is derived from an EMBL/GenBank/DDBJ whole genome shotgun (WGS) entry which is preliminary data.</text>
</comment>
<accession>A0ACC0UYT2</accession>
<protein>
    <submittedName>
        <fullName evidence="1">Uncharacterized protein</fullName>
    </submittedName>
</protein>
<keyword evidence="2" id="KW-1185">Reference proteome</keyword>
<dbReference type="EMBL" id="CM047945">
    <property type="protein sequence ID" value="KAI9898678.1"/>
    <property type="molecule type" value="Genomic_DNA"/>
</dbReference>
<organism evidence="1 2">
    <name type="scientific">Trichothecium roseum</name>
    <dbReference type="NCBI Taxonomy" id="47278"/>
    <lineage>
        <taxon>Eukaryota</taxon>
        <taxon>Fungi</taxon>
        <taxon>Dikarya</taxon>
        <taxon>Ascomycota</taxon>
        <taxon>Pezizomycotina</taxon>
        <taxon>Sordariomycetes</taxon>
        <taxon>Hypocreomycetidae</taxon>
        <taxon>Hypocreales</taxon>
        <taxon>Hypocreales incertae sedis</taxon>
        <taxon>Trichothecium</taxon>
    </lineage>
</organism>
<name>A0ACC0UYT2_9HYPO</name>
<reference evidence="1" key="1">
    <citation type="submission" date="2022-10" db="EMBL/GenBank/DDBJ databases">
        <title>Complete Genome of Trichothecium roseum strain YXFP-22015, a Plant Pathogen Isolated from Citrus.</title>
        <authorList>
            <person name="Wang Y."/>
            <person name="Zhu L."/>
        </authorList>
    </citation>
    <scope>NUCLEOTIDE SEQUENCE</scope>
    <source>
        <strain evidence="1">YXFP-22015</strain>
    </source>
</reference>